<dbReference type="Gene3D" id="3.80.10.10">
    <property type="entry name" value="Ribonuclease Inhibitor"/>
    <property type="match status" value="1"/>
</dbReference>
<dbReference type="SUPFAM" id="SSF81383">
    <property type="entry name" value="F-box domain"/>
    <property type="match status" value="1"/>
</dbReference>
<comment type="caution">
    <text evidence="3">The sequence shown here is derived from an EMBL/GenBank/DDBJ whole genome shotgun (WGS) entry which is preliminary data.</text>
</comment>
<organism evidence="3 4">
    <name type="scientific">Rehmannia glutinosa</name>
    <name type="common">Chinese foxglove</name>
    <dbReference type="NCBI Taxonomy" id="99300"/>
    <lineage>
        <taxon>Eukaryota</taxon>
        <taxon>Viridiplantae</taxon>
        <taxon>Streptophyta</taxon>
        <taxon>Embryophyta</taxon>
        <taxon>Tracheophyta</taxon>
        <taxon>Spermatophyta</taxon>
        <taxon>Magnoliopsida</taxon>
        <taxon>eudicotyledons</taxon>
        <taxon>Gunneridae</taxon>
        <taxon>Pentapetalae</taxon>
        <taxon>asterids</taxon>
        <taxon>lamiids</taxon>
        <taxon>Lamiales</taxon>
        <taxon>Orobanchaceae</taxon>
        <taxon>Rehmannieae</taxon>
        <taxon>Rehmannia</taxon>
    </lineage>
</organism>
<dbReference type="InterPro" id="IPR053781">
    <property type="entry name" value="F-box_AtFBL13-like"/>
</dbReference>
<dbReference type="InterPro" id="IPR032675">
    <property type="entry name" value="LRR_dom_sf"/>
</dbReference>
<dbReference type="CDD" id="cd22160">
    <property type="entry name" value="F-box_AtFBL13-like"/>
    <property type="match status" value="1"/>
</dbReference>
<dbReference type="InterPro" id="IPR050232">
    <property type="entry name" value="FBL13/AtMIF1-like"/>
</dbReference>
<evidence type="ECO:0000313" key="3">
    <source>
        <dbReference type="EMBL" id="KAK6134611.1"/>
    </source>
</evidence>
<dbReference type="SUPFAM" id="SSF52047">
    <property type="entry name" value="RNI-like"/>
    <property type="match status" value="1"/>
</dbReference>
<dbReference type="Pfam" id="PF23622">
    <property type="entry name" value="LRR_At1g61320_AtMIF1"/>
    <property type="match status" value="1"/>
</dbReference>
<evidence type="ECO:0000313" key="4">
    <source>
        <dbReference type="Proteomes" id="UP001318860"/>
    </source>
</evidence>
<keyword evidence="4" id="KW-1185">Reference proteome</keyword>
<evidence type="ECO:0000259" key="2">
    <source>
        <dbReference type="SMART" id="SM00579"/>
    </source>
</evidence>
<evidence type="ECO:0000256" key="1">
    <source>
        <dbReference type="SAM" id="MobiDB-lite"/>
    </source>
</evidence>
<feature type="region of interest" description="Disordered" evidence="1">
    <location>
        <begin position="1"/>
        <end position="21"/>
    </location>
</feature>
<dbReference type="InterPro" id="IPR001810">
    <property type="entry name" value="F-box_dom"/>
</dbReference>
<proteinExistence type="predicted"/>
<reference evidence="3 4" key="1">
    <citation type="journal article" date="2021" name="Comput. Struct. Biotechnol. J.">
        <title>De novo genome assembly of the potent medicinal plant Rehmannia glutinosa using nanopore technology.</title>
        <authorList>
            <person name="Ma L."/>
            <person name="Dong C."/>
            <person name="Song C."/>
            <person name="Wang X."/>
            <person name="Zheng X."/>
            <person name="Niu Y."/>
            <person name="Chen S."/>
            <person name="Feng W."/>
        </authorList>
    </citation>
    <scope>NUCLEOTIDE SEQUENCE [LARGE SCALE GENOMIC DNA]</scope>
    <source>
        <strain evidence="3">DH-2019</strain>
    </source>
</reference>
<dbReference type="SMART" id="SM00579">
    <property type="entry name" value="FBD"/>
    <property type="match status" value="1"/>
</dbReference>
<dbReference type="InterPro" id="IPR036047">
    <property type="entry name" value="F-box-like_dom_sf"/>
</dbReference>
<name>A0ABR0VJT4_REHGL</name>
<dbReference type="PANTHER" id="PTHR31900:SF34">
    <property type="entry name" value="EMB|CAB62440.1-RELATED"/>
    <property type="match status" value="1"/>
</dbReference>
<dbReference type="InterPro" id="IPR055357">
    <property type="entry name" value="LRR_At1g61320_AtMIF1"/>
</dbReference>
<dbReference type="EMBL" id="JABTTQ020001144">
    <property type="protein sequence ID" value="KAK6134611.1"/>
    <property type="molecule type" value="Genomic_DNA"/>
</dbReference>
<dbReference type="Proteomes" id="UP001318860">
    <property type="component" value="Unassembled WGS sequence"/>
</dbReference>
<accession>A0ABR0VJT4</accession>
<dbReference type="InterPro" id="IPR006566">
    <property type="entry name" value="FBD"/>
</dbReference>
<dbReference type="Pfam" id="PF00646">
    <property type="entry name" value="F-box"/>
    <property type="match status" value="1"/>
</dbReference>
<gene>
    <name evidence="3" type="ORF">DH2020_031670</name>
</gene>
<protein>
    <recommendedName>
        <fullName evidence="2">FBD domain-containing protein</fullName>
    </recommendedName>
</protein>
<sequence length="477" mass="55325">MERKTIQYSRKRKKHLDREQNMPSIDRLSGLPDAVLCHILSFLPTKLSVASSILARRWRSLWAHVPNLNFDAPNLDTEAWSLWAHIPNLNCNATNPDTEAKYLNIINRVMLLHKAQRLNTFRLSYTALNCSGYQLETWIATAVARHVQRIDLYFCHQVMLPRCLFTCKTLVDLRLHDCIGISFIDVICLPSLKKLQLSSVQFGYDEGDDLPRLLSGCPVLEELIIDKIMEEELISCSISSPTIKRLIINFQFARLEDVCDESFSHDYKLEINAPALRYLQVQDSLSEHFSGQMLTSLTEAEIGLNNYMEVADDYLYTTSVLNFVEGLCNVKRLKLWSRKVFCEGAFADRCYSFVKFDNLTKLELGADWLFLIKFLETADNLEVLIIHEVDKELKCWFEPFEQVPKCLTSHLRTITIDQFGCEEDEFEMVRYILKNAQVLEMMEIYSRRDGISLQAKFDALRRISLFPRGSECMLVFY</sequence>
<dbReference type="PANTHER" id="PTHR31900">
    <property type="entry name" value="F-BOX/RNI SUPERFAMILY PROTEIN-RELATED"/>
    <property type="match status" value="1"/>
</dbReference>
<feature type="domain" description="FBD" evidence="2">
    <location>
        <begin position="405"/>
        <end position="477"/>
    </location>
</feature>